<keyword evidence="3" id="KW-1185">Reference proteome</keyword>
<evidence type="ECO:0000256" key="1">
    <source>
        <dbReference type="SAM" id="Phobius"/>
    </source>
</evidence>
<accession>A0A1H7QW28</accession>
<feature type="transmembrane region" description="Helical" evidence="1">
    <location>
        <begin position="21"/>
        <end position="40"/>
    </location>
</feature>
<evidence type="ECO:0000313" key="3">
    <source>
        <dbReference type="Proteomes" id="UP000198521"/>
    </source>
</evidence>
<keyword evidence="1" id="KW-0472">Membrane</keyword>
<gene>
    <name evidence="2" type="ORF">SAMN04487910_2703</name>
</gene>
<name>A0A1H7QW28_AQUAM</name>
<dbReference type="AlphaFoldDB" id="A0A1H7QW28"/>
<dbReference type="STRING" id="1038014.SAMN04487910_2703"/>
<dbReference type="Proteomes" id="UP000198521">
    <property type="component" value="Unassembled WGS sequence"/>
</dbReference>
<reference evidence="2 3" key="1">
    <citation type="submission" date="2016-10" db="EMBL/GenBank/DDBJ databases">
        <authorList>
            <person name="de Groot N.N."/>
        </authorList>
    </citation>
    <scope>NUCLEOTIDE SEQUENCE [LARGE SCALE GENOMIC DNA]</scope>
    <source>
        <strain evidence="2 3">DSM 25232</strain>
    </source>
</reference>
<proteinExistence type="predicted"/>
<evidence type="ECO:0000313" key="2">
    <source>
        <dbReference type="EMBL" id="SEL51928.1"/>
    </source>
</evidence>
<dbReference type="EMBL" id="FOAB01000004">
    <property type="protein sequence ID" value="SEL51928.1"/>
    <property type="molecule type" value="Genomic_DNA"/>
</dbReference>
<organism evidence="2 3">
    <name type="scientific">Aquimarina amphilecti</name>
    <dbReference type="NCBI Taxonomy" id="1038014"/>
    <lineage>
        <taxon>Bacteria</taxon>
        <taxon>Pseudomonadati</taxon>
        <taxon>Bacteroidota</taxon>
        <taxon>Flavobacteriia</taxon>
        <taxon>Flavobacteriales</taxon>
        <taxon>Flavobacteriaceae</taxon>
        <taxon>Aquimarina</taxon>
    </lineage>
</organism>
<keyword evidence="1" id="KW-1133">Transmembrane helix</keyword>
<protein>
    <submittedName>
        <fullName evidence="2">Uncharacterized protein</fullName>
    </submittedName>
</protein>
<keyword evidence="1" id="KW-0812">Transmembrane</keyword>
<sequence>MKQNEGFNATKKRLLIVLFETSIWMMIKLFNAVFMTIYLFCNSYVCLDI</sequence>